<proteinExistence type="predicted"/>
<evidence type="ECO:0000313" key="1">
    <source>
        <dbReference type="EMBL" id="KKN13301.1"/>
    </source>
</evidence>
<dbReference type="EMBL" id="LAZR01003935">
    <property type="protein sequence ID" value="KKN13301.1"/>
    <property type="molecule type" value="Genomic_DNA"/>
</dbReference>
<gene>
    <name evidence="1" type="ORF">LCGC14_1007790</name>
</gene>
<reference evidence="1" key="1">
    <citation type="journal article" date="2015" name="Nature">
        <title>Complex archaea that bridge the gap between prokaryotes and eukaryotes.</title>
        <authorList>
            <person name="Spang A."/>
            <person name="Saw J.H."/>
            <person name="Jorgensen S.L."/>
            <person name="Zaremba-Niedzwiedzka K."/>
            <person name="Martijn J."/>
            <person name="Lind A.E."/>
            <person name="van Eijk R."/>
            <person name="Schleper C."/>
            <person name="Guy L."/>
            <person name="Ettema T.J."/>
        </authorList>
    </citation>
    <scope>NUCLEOTIDE SEQUENCE</scope>
</reference>
<name>A0A0F9QJJ4_9ZZZZ</name>
<protein>
    <submittedName>
        <fullName evidence="1">Uncharacterized protein</fullName>
    </submittedName>
</protein>
<dbReference type="AlphaFoldDB" id="A0A0F9QJJ4"/>
<comment type="caution">
    <text evidence="1">The sequence shown here is derived from an EMBL/GenBank/DDBJ whole genome shotgun (WGS) entry which is preliminary data.</text>
</comment>
<sequence length="217" mass="26062">MAKEYIDYSEEIARKIEETKSKILSGEISILDIELVSYFENLKTSLNIENIENYSITYKKVFQLLIQKFEELKILINSLDGNERFLEFLKTIPKDSEILHLLNNCWIKPFNLETLSLNFLESSRDRLNIQKSYPPTIEHLDKVKVNQNFLLEVPEQKFTEKMMKYLKDIRKKLPCSFESIFEEEQDQVKIYEYFVYILHLLQLNMIKYEMNTKTLYI</sequence>
<organism evidence="1">
    <name type="scientific">marine sediment metagenome</name>
    <dbReference type="NCBI Taxonomy" id="412755"/>
    <lineage>
        <taxon>unclassified sequences</taxon>
        <taxon>metagenomes</taxon>
        <taxon>ecological metagenomes</taxon>
    </lineage>
</organism>
<accession>A0A0F9QJJ4</accession>